<sequence length="186" mass="21299">MKSSMNVSLVYDIVVFLITSHRGLDIDTLRSIVLIGDKSPPDLLYNELIEFIQSLEEMAYNDAAAICQALQDLHECRSRYEQSNRKDWVNRTRLFSLLQIVNNSARASNVRNSNLILQTIGCAMKLWKNIYGDDNKLEGKVSCSDFDENQTTDAFVKQEEETACLDAVHLIEMLFLRTDQQDNTLQ</sequence>
<dbReference type="AlphaFoldDB" id="A0A3R7HM00"/>
<evidence type="ECO:0000313" key="1">
    <source>
        <dbReference type="EMBL" id="RLN62043.1"/>
    </source>
</evidence>
<organism evidence="1 2">
    <name type="scientific">Phytophthora kernoviae</name>
    <dbReference type="NCBI Taxonomy" id="325452"/>
    <lineage>
        <taxon>Eukaryota</taxon>
        <taxon>Sar</taxon>
        <taxon>Stramenopiles</taxon>
        <taxon>Oomycota</taxon>
        <taxon>Peronosporomycetes</taxon>
        <taxon>Peronosporales</taxon>
        <taxon>Peronosporaceae</taxon>
        <taxon>Phytophthora</taxon>
    </lineage>
</organism>
<accession>A0A3R7HM00</accession>
<protein>
    <submittedName>
        <fullName evidence="1">Uncharacterized protein</fullName>
    </submittedName>
</protein>
<evidence type="ECO:0000313" key="2">
    <source>
        <dbReference type="Proteomes" id="UP000284657"/>
    </source>
</evidence>
<dbReference type="Proteomes" id="UP000284657">
    <property type="component" value="Unassembled WGS sequence"/>
</dbReference>
<reference evidence="1 2" key="1">
    <citation type="submission" date="2018-07" db="EMBL/GenBank/DDBJ databases">
        <title>Genome sequencing of oomycete isolates from Chile give support for New Zealand origin for Phytophthora kernoviae and make available the first Nothophytophthora sp. genome.</title>
        <authorList>
            <person name="Studholme D.J."/>
            <person name="Sanfuentes E."/>
            <person name="Panda P."/>
            <person name="Hill R."/>
            <person name="Sambles C."/>
            <person name="Grant M."/>
            <person name="Williams N.M."/>
            <person name="Mcdougal R.L."/>
        </authorList>
    </citation>
    <scope>NUCLEOTIDE SEQUENCE [LARGE SCALE GENOMIC DNA]</scope>
    <source>
        <strain evidence="1">Chile7</strain>
    </source>
</reference>
<gene>
    <name evidence="1" type="ORF">BBJ29_003199</name>
</gene>
<proteinExistence type="predicted"/>
<name>A0A3R7HM00_9STRA</name>
<comment type="caution">
    <text evidence="1">The sequence shown here is derived from an EMBL/GenBank/DDBJ whole genome shotgun (WGS) entry which is preliminary data.</text>
</comment>
<dbReference type="EMBL" id="MBAD02000851">
    <property type="protein sequence ID" value="RLN62043.1"/>
    <property type="molecule type" value="Genomic_DNA"/>
</dbReference>